<dbReference type="GeneTree" id="ENSGT00940000162512"/>
<dbReference type="STRING" id="9258.ENSOANP00000018707"/>
<dbReference type="InParanoid" id="F7BK54"/>
<dbReference type="RefSeq" id="XP_028916744.1">
    <property type="nucleotide sequence ID" value="XM_029060911.2"/>
</dbReference>
<dbReference type="AlphaFoldDB" id="F7BK54"/>
<keyword evidence="3" id="KW-1185">Reference proteome</keyword>
<evidence type="ECO:0000256" key="1">
    <source>
        <dbReference type="SAM" id="MobiDB-lite"/>
    </source>
</evidence>
<dbReference type="Proteomes" id="UP000002279">
    <property type="component" value="Chromosome 3"/>
</dbReference>
<dbReference type="OrthoDB" id="8898641at2759"/>
<proteinExistence type="predicted"/>
<dbReference type="KEGG" id="oaa:103170932"/>
<sequence>MKPAGGHSTKQTPDAEVPGPTAQEPVEPERTEATPSPPGVSGKDVQKTASAPLEQVEPGQENTSGTLSQIEYHSSTHYYSCSSLRTKAQEENSGQVQSVLYTRVKTVQGVAIEWETEAGFEPVCKKPRVCEAEFFAEQRQEQDSPVTDSISTSSRLNDQDLWMENLSQDHDEAGTSAPQETAEEVRETPDWLSTTDYGFRCMACCRVFPSLEALLQHAKQGVQEGFSCHVFYQEMINRRMAQEEHAINEAEGGSQGNQQAKGPTVSHSHRDKQ</sequence>
<accession>F7BK54</accession>
<dbReference type="eggNOG" id="ENOG502S6PC">
    <property type="taxonomic scope" value="Eukaryota"/>
</dbReference>
<dbReference type="HOGENOM" id="CLU_062038_2_0_1"/>
<reference evidence="2 3" key="1">
    <citation type="journal article" date="2008" name="Nature">
        <title>Genome analysis of the platypus reveals unique signatures of evolution.</title>
        <authorList>
            <person name="Warren W.C."/>
            <person name="Hillier L.W."/>
            <person name="Marshall Graves J.A."/>
            <person name="Birney E."/>
            <person name="Ponting C.P."/>
            <person name="Grutzner F."/>
            <person name="Belov K."/>
            <person name="Miller W."/>
            <person name="Clarke L."/>
            <person name="Chinwalla A.T."/>
            <person name="Yang S.P."/>
            <person name="Heger A."/>
            <person name="Locke D.P."/>
            <person name="Miethke P."/>
            <person name="Waters P.D."/>
            <person name="Veyrunes F."/>
            <person name="Fulton L."/>
            <person name="Fulton B."/>
            <person name="Graves T."/>
            <person name="Wallis J."/>
            <person name="Puente X.S."/>
            <person name="Lopez-Otin C."/>
            <person name="Ordonez G.R."/>
            <person name="Eichler E.E."/>
            <person name="Chen L."/>
            <person name="Cheng Z."/>
            <person name="Deakin J.E."/>
            <person name="Alsop A."/>
            <person name="Thompson K."/>
            <person name="Kirby P."/>
            <person name="Papenfuss A.T."/>
            <person name="Wakefield M.J."/>
            <person name="Olender T."/>
            <person name="Lancet D."/>
            <person name="Huttley G.A."/>
            <person name="Smit A.F."/>
            <person name="Pask A."/>
            <person name="Temple-Smith P."/>
            <person name="Batzer M.A."/>
            <person name="Walker J.A."/>
            <person name="Konkel M.K."/>
            <person name="Harris R.S."/>
            <person name="Whittington C.M."/>
            <person name="Wong E.S."/>
            <person name="Gemmell N.J."/>
            <person name="Buschiazzo E."/>
            <person name="Vargas Jentzsch I.M."/>
            <person name="Merkel A."/>
            <person name="Schmitz J."/>
            <person name="Zemann A."/>
            <person name="Churakov G."/>
            <person name="Kriegs J.O."/>
            <person name="Brosius J."/>
            <person name="Murchison E.P."/>
            <person name="Sachidanandam R."/>
            <person name="Smith C."/>
            <person name="Hannon G.J."/>
            <person name="Tsend-Ayush E."/>
            <person name="McMillan D."/>
            <person name="Attenborough R."/>
            <person name="Rens W."/>
            <person name="Ferguson-Smith M."/>
            <person name="Lefevre C.M."/>
            <person name="Sharp J.A."/>
            <person name="Nicholas K.R."/>
            <person name="Ray D.A."/>
            <person name="Kube M."/>
            <person name="Reinhardt R."/>
            <person name="Pringle T.H."/>
            <person name="Taylor J."/>
            <person name="Jones R.C."/>
            <person name="Nixon B."/>
            <person name="Dacheux J.L."/>
            <person name="Niwa H."/>
            <person name="Sekita Y."/>
            <person name="Huang X."/>
            <person name="Stark A."/>
            <person name="Kheradpour P."/>
            <person name="Kellis M."/>
            <person name="Flicek P."/>
            <person name="Chen Y."/>
            <person name="Webber C."/>
            <person name="Hardison R."/>
            <person name="Nelson J."/>
            <person name="Hallsworth-Pepin K."/>
            <person name="Delehaunty K."/>
            <person name="Markovic C."/>
            <person name="Minx P."/>
            <person name="Feng Y."/>
            <person name="Kremitzki C."/>
            <person name="Mitreva M."/>
            <person name="Glasscock J."/>
            <person name="Wylie T."/>
            <person name="Wohldmann P."/>
            <person name="Thiru P."/>
            <person name="Nhan M.N."/>
            <person name="Pohl C.S."/>
            <person name="Smith S.M."/>
            <person name="Hou S."/>
            <person name="Nefedov M."/>
            <person name="de Jong P.J."/>
            <person name="Renfree M.B."/>
            <person name="Mardis E.R."/>
            <person name="Wilson R.K."/>
        </authorList>
    </citation>
    <scope>NUCLEOTIDE SEQUENCE [LARGE SCALE GENOMIC DNA]</scope>
    <source>
        <strain evidence="2 3">Glennie</strain>
    </source>
</reference>
<dbReference type="RefSeq" id="XP_007668891.2">
    <property type="nucleotide sequence ID" value="XM_007670701.4"/>
</dbReference>
<dbReference type="CTD" id="170370"/>
<dbReference type="GeneID" id="103170932"/>
<reference evidence="2" key="3">
    <citation type="submission" date="2025-09" db="UniProtKB">
        <authorList>
            <consortium name="Ensembl"/>
        </authorList>
    </citation>
    <scope>IDENTIFICATION</scope>
    <source>
        <strain evidence="2">Glennie</strain>
    </source>
</reference>
<dbReference type="PANTHER" id="PTHR33517">
    <property type="entry name" value="PROTEIN FAM170B-RELATED"/>
    <property type="match status" value="1"/>
</dbReference>
<dbReference type="InterPro" id="IPR040879">
    <property type="entry name" value="Spt46-like"/>
</dbReference>
<name>F7BK54_ORNAN</name>
<dbReference type="Pfam" id="PF17734">
    <property type="entry name" value="Spt46"/>
    <property type="match status" value="1"/>
</dbReference>
<feature type="region of interest" description="Disordered" evidence="1">
    <location>
        <begin position="1"/>
        <end position="69"/>
    </location>
</feature>
<dbReference type="RefSeq" id="XP_028916743.1">
    <property type="nucleotide sequence ID" value="XM_029060910.2"/>
</dbReference>
<evidence type="ECO:0000313" key="2">
    <source>
        <dbReference type="Ensembl" id="ENSOANP00000018707.2"/>
    </source>
</evidence>
<feature type="compositionally biased region" description="Polar residues" evidence="1">
    <location>
        <begin position="60"/>
        <end position="69"/>
    </location>
</feature>
<dbReference type="RefSeq" id="XP_028916745.1">
    <property type="nucleotide sequence ID" value="XM_029060912.2"/>
</dbReference>
<dbReference type="PANTHER" id="PTHR33517:SF2">
    <property type="entry name" value="PROTEIN FAM170B"/>
    <property type="match status" value="1"/>
</dbReference>
<gene>
    <name evidence="2" type="primary">FAM170B</name>
</gene>
<dbReference type="GO" id="GO:0009566">
    <property type="term" value="P:fertilization"/>
    <property type="evidence" value="ECO:0000318"/>
    <property type="project" value="GO_Central"/>
</dbReference>
<protein>
    <submittedName>
        <fullName evidence="2">Family with sequence similarity 170 member B</fullName>
    </submittedName>
</protein>
<dbReference type="OMA" id="LYTHVQT"/>
<organism evidence="2 3">
    <name type="scientific">Ornithorhynchus anatinus</name>
    <name type="common">Duckbill platypus</name>
    <dbReference type="NCBI Taxonomy" id="9258"/>
    <lineage>
        <taxon>Eukaryota</taxon>
        <taxon>Metazoa</taxon>
        <taxon>Chordata</taxon>
        <taxon>Craniata</taxon>
        <taxon>Vertebrata</taxon>
        <taxon>Euteleostomi</taxon>
        <taxon>Mammalia</taxon>
        <taxon>Monotremata</taxon>
        <taxon>Ornithorhynchidae</taxon>
        <taxon>Ornithorhynchus</taxon>
    </lineage>
</organism>
<dbReference type="Ensembl" id="ENSOANT00000018710.2">
    <property type="protein sequence ID" value="ENSOANP00000018707.2"/>
    <property type="gene ID" value="ENSOANG00000011805.2"/>
</dbReference>
<dbReference type="FunCoup" id="F7BK54">
    <property type="interactions" value="5"/>
</dbReference>
<dbReference type="Bgee" id="ENSOANG00000011805">
    <property type="expression patterns" value="Expressed in testis and 1 other cell type or tissue"/>
</dbReference>
<feature type="region of interest" description="Disordered" evidence="1">
    <location>
        <begin position="248"/>
        <end position="273"/>
    </location>
</feature>
<evidence type="ECO:0000313" key="3">
    <source>
        <dbReference type="Proteomes" id="UP000002279"/>
    </source>
</evidence>
<dbReference type="RefSeq" id="XP_016083553.2">
    <property type="nucleotide sequence ID" value="XM_016228067.3"/>
</dbReference>
<reference evidence="2" key="2">
    <citation type="submission" date="2025-08" db="UniProtKB">
        <authorList>
            <consortium name="Ensembl"/>
        </authorList>
    </citation>
    <scope>IDENTIFICATION</scope>
    <source>
        <strain evidence="2">Glennie</strain>
    </source>
</reference>